<dbReference type="Gene3D" id="1.10.443.10">
    <property type="entry name" value="Intergrase catalytic core"/>
    <property type="match status" value="1"/>
</dbReference>
<evidence type="ECO:0000256" key="2">
    <source>
        <dbReference type="ARBA" id="ARBA00022908"/>
    </source>
</evidence>
<evidence type="ECO:0000313" key="5">
    <source>
        <dbReference type="EMBL" id="RDL12163.1"/>
    </source>
</evidence>
<keyword evidence="3 5" id="KW-0238">DNA-binding</keyword>
<dbReference type="Proteomes" id="UP000254912">
    <property type="component" value="Unassembled WGS sequence"/>
</dbReference>
<dbReference type="GO" id="GO:0006310">
    <property type="term" value="P:DNA recombination"/>
    <property type="evidence" value="ECO:0007669"/>
    <property type="project" value="UniProtKB-KW"/>
</dbReference>
<dbReference type="InterPro" id="IPR004107">
    <property type="entry name" value="Integrase_SAM-like_N"/>
</dbReference>
<gene>
    <name evidence="5" type="ORF">DFP99_0596</name>
</gene>
<dbReference type="CDD" id="cd01189">
    <property type="entry name" value="INT_ICEBs1_C_like"/>
    <property type="match status" value="1"/>
</dbReference>
<evidence type="ECO:0000256" key="1">
    <source>
        <dbReference type="ARBA" id="ARBA00008857"/>
    </source>
</evidence>
<dbReference type="GO" id="GO:0015074">
    <property type="term" value="P:DNA integration"/>
    <property type="evidence" value="ECO:0007669"/>
    <property type="project" value="UniProtKB-KW"/>
</dbReference>
<dbReference type="PANTHER" id="PTHR30629:SF2">
    <property type="entry name" value="PROPHAGE INTEGRASE INTS-RELATED"/>
    <property type="match status" value="1"/>
</dbReference>
<keyword evidence="2" id="KW-0229">DNA integration</keyword>
<dbReference type="Pfam" id="PF14657">
    <property type="entry name" value="Arm-DNA-bind_4"/>
    <property type="match status" value="1"/>
</dbReference>
<dbReference type="InterPro" id="IPR028259">
    <property type="entry name" value="AP2-like_int_N"/>
</dbReference>
<evidence type="ECO:0000256" key="3">
    <source>
        <dbReference type="ARBA" id="ARBA00023125"/>
    </source>
</evidence>
<organism evidence="5 6">
    <name type="scientific">Weissella soli</name>
    <dbReference type="NCBI Taxonomy" id="155866"/>
    <lineage>
        <taxon>Bacteria</taxon>
        <taxon>Bacillati</taxon>
        <taxon>Bacillota</taxon>
        <taxon>Bacilli</taxon>
        <taxon>Lactobacillales</taxon>
        <taxon>Lactobacillaceae</taxon>
        <taxon>Weissella</taxon>
    </lineage>
</organism>
<dbReference type="SUPFAM" id="SSF56349">
    <property type="entry name" value="DNA breaking-rejoining enzymes"/>
    <property type="match status" value="1"/>
</dbReference>
<dbReference type="PROSITE" id="PS51898">
    <property type="entry name" value="TYR_RECOMBINASE"/>
    <property type="match status" value="1"/>
</dbReference>
<dbReference type="Gene3D" id="1.10.150.130">
    <property type="match status" value="1"/>
</dbReference>
<dbReference type="InterPro" id="IPR002104">
    <property type="entry name" value="Integrase_catalytic"/>
</dbReference>
<dbReference type="Pfam" id="PF14659">
    <property type="entry name" value="Phage_int_SAM_3"/>
    <property type="match status" value="1"/>
</dbReference>
<keyword evidence="6" id="KW-1185">Reference proteome</keyword>
<comment type="similarity">
    <text evidence="1">Belongs to the 'phage' integrase family.</text>
</comment>
<protein>
    <submittedName>
        <fullName evidence="5">AP2-like DNA-binding integrase family protein</fullName>
    </submittedName>
</protein>
<reference evidence="5 6" key="1">
    <citation type="submission" date="2018-07" db="EMBL/GenBank/DDBJ databases">
        <title>Genomic Encyclopedia of Type Strains, Phase III (KMG-III): the genomes of soil and plant-associated and newly described type strains.</title>
        <authorList>
            <person name="Whitman W."/>
        </authorList>
    </citation>
    <scope>NUCLEOTIDE SEQUENCE [LARGE SCALE GENOMIC DNA]</scope>
    <source>
        <strain evidence="5 6">CECT 7031</strain>
    </source>
</reference>
<dbReference type="EMBL" id="QRAS01000001">
    <property type="protein sequence ID" value="RDL12163.1"/>
    <property type="molecule type" value="Genomic_DNA"/>
</dbReference>
<keyword evidence="4" id="KW-0233">DNA recombination</keyword>
<dbReference type="KEGG" id="wso:WSWS_00967"/>
<proteinExistence type="inferred from homology"/>
<dbReference type="InterPro" id="IPR010998">
    <property type="entry name" value="Integrase_recombinase_N"/>
</dbReference>
<name>A0A288QU34_9LACO</name>
<dbReference type="InterPro" id="IPR013762">
    <property type="entry name" value="Integrase-like_cat_sf"/>
</dbReference>
<evidence type="ECO:0000313" key="6">
    <source>
        <dbReference type="Proteomes" id="UP000254912"/>
    </source>
</evidence>
<dbReference type="Pfam" id="PF00589">
    <property type="entry name" value="Phage_integrase"/>
    <property type="match status" value="1"/>
</dbReference>
<dbReference type="InterPro" id="IPR011010">
    <property type="entry name" value="DNA_brk_join_enz"/>
</dbReference>
<dbReference type="PANTHER" id="PTHR30629">
    <property type="entry name" value="PROPHAGE INTEGRASE"/>
    <property type="match status" value="1"/>
</dbReference>
<sequence length="382" mass="44106">MATINYEQYTKKDGTKLWVVKIRYRDDSTGRLKATTRRGFTTKKAAKIAAETLSIELPKVEKSKRYLDSNNMTLDKLFEIWWSSYEHTVEASTARTTKMLFKNHILNSLGSYLVTKLSVPIIQQWINAEMSQYVQYNKFANYLRSLLDLAVSMDIIPINPFHKIKIPHRSINIRTPKSKAWDSEDFIKFINTLMGPYRAQNEMGFTYLWIVAFTGMRRGEALALTWDDIDWDQMTISVNKAVKLSSEGNYVGVPKTVSGNRILRFDNMTYKVLVDWQTRANPEHRFMFSQKSSDKPVNLTRPEKWFHAAEQLANVPHVTGLHTLRHTFATLAIENGFTPKQVQYQLGHSDSAITMDIYTHITRRSSDDIGANFANKIDNKLN</sequence>
<accession>A0A288QU34</accession>
<comment type="caution">
    <text evidence="5">The sequence shown here is derived from an EMBL/GenBank/DDBJ whole genome shotgun (WGS) entry which is preliminary data.</text>
</comment>
<dbReference type="InterPro" id="IPR050808">
    <property type="entry name" value="Phage_Integrase"/>
</dbReference>
<dbReference type="AlphaFoldDB" id="A0A288QU34"/>
<dbReference type="RefSeq" id="WP_070230212.1">
    <property type="nucleotide sequence ID" value="NZ_BJYO01000002.1"/>
</dbReference>
<evidence type="ECO:0000256" key="4">
    <source>
        <dbReference type="ARBA" id="ARBA00023172"/>
    </source>
</evidence>
<dbReference type="GeneID" id="94546160"/>
<dbReference type="GO" id="GO:0003677">
    <property type="term" value="F:DNA binding"/>
    <property type="evidence" value="ECO:0007669"/>
    <property type="project" value="UniProtKB-KW"/>
</dbReference>